<reference evidence="3" key="1">
    <citation type="submission" date="2020-05" db="EMBL/GenBank/DDBJ databases">
        <authorList>
            <person name="Chiriac C."/>
            <person name="Salcher M."/>
            <person name="Ghai R."/>
            <person name="Kavagutti S V."/>
        </authorList>
    </citation>
    <scope>NUCLEOTIDE SEQUENCE</scope>
</reference>
<feature type="region of interest" description="Disordered" evidence="1">
    <location>
        <begin position="231"/>
        <end position="252"/>
    </location>
</feature>
<evidence type="ECO:0000313" key="3">
    <source>
        <dbReference type="EMBL" id="CAB4940676.1"/>
    </source>
</evidence>
<keyword evidence="2" id="KW-0472">Membrane</keyword>
<organism evidence="3">
    <name type="scientific">freshwater metagenome</name>
    <dbReference type="NCBI Taxonomy" id="449393"/>
    <lineage>
        <taxon>unclassified sequences</taxon>
        <taxon>metagenomes</taxon>
        <taxon>ecological metagenomes</taxon>
    </lineage>
</organism>
<evidence type="ECO:0000256" key="1">
    <source>
        <dbReference type="SAM" id="MobiDB-lite"/>
    </source>
</evidence>
<protein>
    <submittedName>
        <fullName evidence="3">Unannotated protein</fullName>
    </submittedName>
</protein>
<proteinExistence type="predicted"/>
<evidence type="ECO:0000256" key="2">
    <source>
        <dbReference type="SAM" id="Phobius"/>
    </source>
</evidence>
<dbReference type="EMBL" id="CAFBMK010000240">
    <property type="protein sequence ID" value="CAB4940676.1"/>
    <property type="molecule type" value="Genomic_DNA"/>
</dbReference>
<sequence length="252" mass="26513">MLFDLRAPGRKRAVQVVYVILAVVLVGGTILFGVGTGLPGIFGGNSNTASTQSLSDQNQDRLDSLEKRVAANPRDAAAWGSIASLRYAAGVEQIPQDATAATPEAKEQFTRAADAWTTYLALDPDPVDVQVANRMATAFSPENLNRPADWADAQGLATQAVEEKAESDDTPVPAETYIALLQAQYAAKRERLAKITEGKLRDVAPKSDAKLIDATIALAKNPNDTKAQQALQAAQGGGTTPGGTVTLPDEGN</sequence>
<feature type="transmembrane region" description="Helical" evidence="2">
    <location>
        <begin position="16"/>
        <end position="42"/>
    </location>
</feature>
<keyword evidence="2" id="KW-1133">Transmembrane helix</keyword>
<name>A0A6J7JBX3_9ZZZZ</name>
<accession>A0A6J7JBX3</accession>
<feature type="compositionally biased region" description="Low complexity" evidence="1">
    <location>
        <begin position="242"/>
        <end position="252"/>
    </location>
</feature>
<keyword evidence="2" id="KW-0812">Transmembrane</keyword>
<dbReference type="AlphaFoldDB" id="A0A6J7JBX3"/>
<gene>
    <name evidence="3" type="ORF">UFOPK3564_02929</name>
</gene>